<comment type="caution">
    <text evidence="1">The sequence shown here is derived from an EMBL/GenBank/DDBJ whole genome shotgun (WGS) entry which is preliminary data.</text>
</comment>
<evidence type="ECO:0000313" key="1">
    <source>
        <dbReference type="EMBL" id="KAG6954239.1"/>
    </source>
</evidence>
<dbReference type="AlphaFoldDB" id="A0A8J5J2W9"/>
<proteinExistence type="predicted"/>
<organism evidence="1 2">
    <name type="scientific">Phytophthora aleatoria</name>
    <dbReference type="NCBI Taxonomy" id="2496075"/>
    <lineage>
        <taxon>Eukaryota</taxon>
        <taxon>Sar</taxon>
        <taxon>Stramenopiles</taxon>
        <taxon>Oomycota</taxon>
        <taxon>Peronosporomycetes</taxon>
        <taxon>Peronosporales</taxon>
        <taxon>Peronosporaceae</taxon>
        <taxon>Phytophthora</taxon>
    </lineage>
</organism>
<reference evidence="1" key="1">
    <citation type="submission" date="2021-01" db="EMBL/GenBank/DDBJ databases">
        <title>Phytophthora aleatoria, a newly-described species from Pinus radiata is distinct from Phytophthora cactorum isolates based on comparative genomics.</title>
        <authorList>
            <person name="Mcdougal R."/>
            <person name="Panda P."/>
            <person name="Williams N."/>
            <person name="Studholme D.J."/>
        </authorList>
    </citation>
    <scope>NUCLEOTIDE SEQUENCE</scope>
    <source>
        <strain evidence="1">NZFS 4037</strain>
    </source>
</reference>
<gene>
    <name evidence="1" type="ORF">JG688_00012463</name>
</gene>
<protein>
    <submittedName>
        <fullName evidence="1">Uncharacterized protein</fullName>
    </submittedName>
</protein>
<dbReference type="Proteomes" id="UP000709295">
    <property type="component" value="Unassembled WGS sequence"/>
</dbReference>
<evidence type="ECO:0000313" key="2">
    <source>
        <dbReference type="Proteomes" id="UP000709295"/>
    </source>
</evidence>
<keyword evidence="2" id="KW-1185">Reference proteome</keyword>
<dbReference type="EMBL" id="JAENGY010000964">
    <property type="protein sequence ID" value="KAG6954239.1"/>
    <property type="molecule type" value="Genomic_DNA"/>
</dbReference>
<sequence>MCMWLNMYSLSIKSAISTRKQLLLSTTIWSSDRIFKWGRLFPRIGPSLTLANLRVLLSLSQTLQHLRRRSISTPCKLMRELKWRATSASYMCVFMNLVSFNLR</sequence>
<name>A0A8J5J2W9_9STRA</name>
<accession>A0A8J5J2W9</accession>